<feature type="signal peptide" evidence="1">
    <location>
        <begin position="1"/>
        <end position="16"/>
    </location>
</feature>
<reference evidence="2" key="1">
    <citation type="submission" date="2022-01" db="EMBL/GenBank/DDBJ databases">
        <authorList>
            <person name="Jo J.-H."/>
            <person name="Im W.-T."/>
        </authorList>
    </citation>
    <scope>NUCLEOTIDE SEQUENCE</scope>
    <source>
        <strain evidence="2">G124</strain>
    </source>
</reference>
<organism evidence="2 3">
    <name type="scientific">Sphingomonas cremea</name>
    <dbReference type="NCBI Taxonomy" id="2904799"/>
    <lineage>
        <taxon>Bacteria</taxon>
        <taxon>Pseudomonadati</taxon>
        <taxon>Pseudomonadota</taxon>
        <taxon>Alphaproteobacteria</taxon>
        <taxon>Sphingomonadales</taxon>
        <taxon>Sphingomonadaceae</taxon>
        <taxon>Sphingomonas</taxon>
    </lineage>
</organism>
<keyword evidence="1" id="KW-0732">Signal</keyword>
<dbReference type="InterPro" id="IPR032609">
    <property type="entry name" value="DUF4893"/>
</dbReference>
<comment type="caution">
    <text evidence="2">The sequence shown here is derived from an EMBL/GenBank/DDBJ whole genome shotgun (WGS) entry which is preliminary data.</text>
</comment>
<evidence type="ECO:0000313" key="2">
    <source>
        <dbReference type="EMBL" id="MCF2513483.1"/>
    </source>
</evidence>
<feature type="chain" id="PRO_5040896217" evidence="1">
    <location>
        <begin position="17"/>
        <end position="200"/>
    </location>
</feature>
<protein>
    <submittedName>
        <fullName evidence="2">DUF4893 domain-containing protein</fullName>
    </submittedName>
</protein>
<keyword evidence="3" id="KW-1185">Reference proteome</keyword>
<dbReference type="EMBL" id="JAKFGM010000001">
    <property type="protein sequence ID" value="MCF2513483.1"/>
    <property type="molecule type" value="Genomic_DNA"/>
</dbReference>
<dbReference type="RefSeq" id="WP_235065994.1">
    <property type="nucleotide sequence ID" value="NZ_JAKFGM010000001.1"/>
</dbReference>
<dbReference type="AlphaFoldDB" id="A0A9X1QK93"/>
<sequence>MRIPVALAFLSLTACATTPRPTITDWRVVATDDDRERMRDWRTAFTKALDQAQAAGHAADIAREGVLLEPDAALGPVPIPNGRYKCRVIKLGAKSEGMLDYIAYPAFDCRIGQEKELQSFYKLTGSQRHTGLIFASDPLRQAFLGTLVLGDESRAMQYGRDQDRDLAGWVERIGDNRWRLILPYPHFESTLDVVELVPEP</sequence>
<dbReference type="PROSITE" id="PS51257">
    <property type="entry name" value="PROKAR_LIPOPROTEIN"/>
    <property type="match status" value="1"/>
</dbReference>
<name>A0A9X1QK93_9SPHN</name>
<dbReference type="Pfam" id="PF16233">
    <property type="entry name" value="DUF4893"/>
    <property type="match status" value="1"/>
</dbReference>
<dbReference type="Proteomes" id="UP001139410">
    <property type="component" value="Unassembled WGS sequence"/>
</dbReference>
<evidence type="ECO:0000256" key="1">
    <source>
        <dbReference type="SAM" id="SignalP"/>
    </source>
</evidence>
<accession>A0A9X1QK93</accession>
<evidence type="ECO:0000313" key="3">
    <source>
        <dbReference type="Proteomes" id="UP001139410"/>
    </source>
</evidence>
<gene>
    <name evidence="2" type="ORF">LVY65_00145</name>
</gene>
<proteinExistence type="predicted"/>